<dbReference type="GeneID" id="28994089"/>
<dbReference type="Proteomes" id="UP000077315">
    <property type="component" value="Unassembled WGS sequence"/>
</dbReference>
<protein>
    <submittedName>
        <fullName evidence="1">Uncharacterized protein</fullName>
    </submittedName>
</protein>
<dbReference type="InParanoid" id="A0A162T9Q2"/>
<dbReference type="VEuPathDB" id="FungiDB:PHYBLDRAFT_153548"/>
<proteinExistence type="predicted"/>
<evidence type="ECO:0000313" key="1">
    <source>
        <dbReference type="EMBL" id="OAD65303.1"/>
    </source>
</evidence>
<gene>
    <name evidence="1" type="ORF">PHYBLDRAFT_153548</name>
</gene>
<organism evidence="1 2">
    <name type="scientific">Phycomyces blakesleeanus (strain ATCC 8743b / DSM 1359 / FGSC 10004 / NBRC 33097 / NRRL 1555)</name>
    <dbReference type="NCBI Taxonomy" id="763407"/>
    <lineage>
        <taxon>Eukaryota</taxon>
        <taxon>Fungi</taxon>
        <taxon>Fungi incertae sedis</taxon>
        <taxon>Mucoromycota</taxon>
        <taxon>Mucoromycotina</taxon>
        <taxon>Mucoromycetes</taxon>
        <taxon>Mucorales</taxon>
        <taxon>Phycomycetaceae</taxon>
        <taxon>Phycomyces</taxon>
    </lineage>
</organism>
<keyword evidence="2" id="KW-1185">Reference proteome</keyword>
<evidence type="ECO:0000313" key="2">
    <source>
        <dbReference type="Proteomes" id="UP000077315"/>
    </source>
</evidence>
<dbReference type="EMBL" id="KV441029">
    <property type="protein sequence ID" value="OAD65303.1"/>
    <property type="molecule type" value="Genomic_DNA"/>
</dbReference>
<sequence length="214" mass="24013">MSNGNDIEIDFEYNVDAEDQVEAKDLPLFGIDSLFDSESEDEGVIEATILDISDNESDDVREHFSSSNMPVDPTHAFIASFAAFFISKYVVNSGGAVLLKCLNEVLAHFGQSFHLPLSVQRFVACGDCNKVYEESDVVPECCNFERLSGRECGNALFFATSRALTIPKKIYMYNSIIKTLSILFCRPGFEDTINHWRIRVQVPGMMFDIYNGTK</sequence>
<dbReference type="RefSeq" id="XP_018283343.1">
    <property type="nucleotide sequence ID" value="XM_018433183.1"/>
</dbReference>
<name>A0A162T9Q2_PHYB8</name>
<accession>A0A162T9Q2</accession>
<reference evidence="2" key="1">
    <citation type="submission" date="2015-06" db="EMBL/GenBank/DDBJ databases">
        <title>Expansion of signal transduction pathways in fungi by whole-genome duplication.</title>
        <authorList>
            <consortium name="DOE Joint Genome Institute"/>
            <person name="Corrochano L.M."/>
            <person name="Kuo A."/>
            <person name="Marcet-Houben M."/>
            <person name="Polaino S."/>
            <person name="Salamov A."/>
            <person name="Villalobos J.M."/>
            <person name="Alvarez M.I."/>
            <person name="Avalos J."/>
            <person name="Benito E.P."/>
            <person name="Benoit I."/>
            <person name="Burger G."/>
            <person name="Camino L.P."/>
            <person name="Canovas D."/>
            <person name="Cerda-Olmedo E."/>
            <person name="Cheng J.-F."/>
            <person name="Dominguez A."/>
            <person name="Elias M."/>
            <person name="Eslava A.P."/>
            <person name="Glaser F."/>
            <person name="Grimwood J."/>
            <person name="Gutierrez G."/>
            <person name="Heitman J."/>
            <person name="Henrissat B."/>
            <person name="Iturriaga E.A."/>
            <person name="Lang B.F."/>
            <person name="Lavin J.L."/>
            <person name="Lee S."/>
            <person name="Li W."/>
            <person name="Lindquist E."/>
            <person name="Lopez-Garcia S."/>
            <person name="Luque E.M."/>
            <person name="Marcos A.T."/>
            <person name="Martin J."/>
            <person name="McCluskey K."/>
            <person name="Medina H.R."/>
            <person name="Miralles-Duran A."/>
            <person name="Miyazaki A."/>
            <person name="Munoz-Torres E."/>
            <person name="Oguiza J.A."/>
            <person name="Ohm R."/>
            <person name="Olmedo M."/>
            <person name="Orejas M."/>
            <person name="Ortiz-Castellanos L."/>
            <person name="Pisabarro A.G."/>
            <person name="Rodriguez-Romero J."/>
            <person name="Ruiz-Herrera J."/>
            <person name="Ruiz-Vazquez R."/>
            <person name="Sanz C."/>
            <person name="Schackwitz W."/>
            <person name="Schmutz J."/>
            <person name="Shahriari M."/>
            <person name="Shelest E."/>
            <person name="Silva-Franco F."/>
            <person name="Soanes D."/>
            <person name="Syed K."/>
            <person name="Tagua V.G."/>
            <person name="Talbot N.J."/>
            <person name="Thon M."/>
            <person name="De vries R.P."/>
            <person name="Wiebenga A."/>
            <person name="Yadav J.S."/>
            <person name="Braun E.L."/>
            <person name="Baker S."/>
            <person name="Garre V."/>
            <person name="Horwitz B."/>
            <person name="Torres-Martinez S."/>
            <person name="Idnurm A."/>
            <person name="Herrera-Estrella A."/>
            <person name="Gabaldon T."/>
            <person name="Grigoriev I.V."/>
        </authorList>
    </citation>
    <scope>NUCLEOTIDE SEQUENCE [LARGE SCALE GENOMIC DNA]</scope>
    <source>
        <strain evidence="2">NRRL 1555(-)</strain>
    </source>
</reference>
<dbReference type="AlphaFoldDB" id="A0A162T9Q2"/>